<protein>
    <submittedName>
        <fullName evidence="9">ABC transporter permease</fullName>
    </submittedName>
</protein>
<dbReference type="InterPro" id="IPR035906">
    <property type="entry name" value="MetI-like_sf"/>
</dbReference>
<feature type="transmembrane region" description="Helical" evidence="7">
    <location>
        <begin position="134"/>
        <end position="154"/>
    </location>
</feature>
<dbReference type="Proteomes" id="UP001501153">
    <property type="component" value="Unassembled WGS sequence"/>
</dbReference>
<dbReference type="Pfam" id="PF00528">
    <property type="entry name" value="BPD_transp_1"/>
    <property type="match status" value="1"/>
</dbReference>
<evidence type="ECO:0000256" key="1">
    <source>
        <dbReference type="ARBA" id="ARBA00004651"/>
    </source>
</evidence>
<gene>
    <name evidence="9" type="ORF">GCM10023185_41460</name>
</gene>
<evidence type="ECO:0000256" key="6">
    <source>
        <dbReference type="ARBA" id="ARBA00023136"/>
    </source>
</evidence>
<accession>A0ABP8IS97</accession>
<dbReference type="PANTHER" id="PTHR43163">
    <property type="entry name" value="DIPEPTIDE TRANSPORT SYSTEM PERMEASE PROTEIN DPPB-RELATED"/>
    <property type="match status" value="1"/>
</dbReference>
<dbReference type="Gene3D" id="1.10.3720.10">
    <property type="entry name" value="MetI-like"/>
    <property type="match status" value="1"/>
</dbReference>
<feature type="transmembrane region" description="Helical" evidence="7">
    <location>
        <begin position="12"/>
        <end position="30"/>
    </location>
</feature>
<feature type="transmembrane region" description="Helical" evidence="7">
    <location>
        <begin position="321"/>
        <end position="343"/>
    </location>
</feature>
<dbReference type="EMBL" id="BAABGZ010000079">
    <property type="protein sequence ID" value="GAA4368564.1"/>
    <property type="molecule type" value="Genomic_DNA"/>
</dbReference>
<keyword evidence="6 7" id="KW-0472">Membrane</keyword>
<proteinExistence type="inferred from homology"/>
<evidence type="ECO:0000256" key="3">
    <source>
        <dbReference type="ARBA" id="ARBA00022475"/>
    </source>
</evidence>
<dbReference type="PANTHER" id="PTHR43163:SF6">
    <property type="entry name" value="DIPEPTIDE TRANSPORT SYSTEM PERMEASE PROTEIN DPPB-RELATED"/>
    <property type="match status" value="1"/>
</dbReference>
<keyword evidence="4 7" id="KW-0812">Transmembrane</keyword>
<dbReference type="SUPFAM" id="SSF161098">
    <property type="entry name" value="MetI-like"/>
    <property type="match status" value="1"/>
</dbReference>
<dbReference type="CDD" id="cd06261">
    <property type="entry name" value="TM_PBP2"/>
    <property type="match status" value="1"/>
</dbReference>
<evidence type="ECO:0000313" key="9">
    <source>
        <dbReference type="EMBL" id="GAA4368564.1"/>
    </source>
</evidence>
<keyword evidence="5 7" id="KW-1133">Transmembrane helix</keyword>
<comment type="caution">
    <text evidence="9">The sequence shown here is derived from an EMBL/GenBank/DDBJ whole genome shotgun (WGS) entry which is preliminary data.</text>
</comment>
<feature type="transmembrane region" description="Helical" evidence="7">
    <location>
        <begin position="277"/>
        <end position="301"/>
    </location>
</feature>
<reference evidence="10" key="1">
    <citation type="journal article" date="2019" name="Int. J. Syst. Evol. Microbiol.">
        <title>The Global Catalogue of Microorganisms (GCM) 10K type strain sequencing project: providing services to taxonomists for standard genome sequencing and annotation.</title>
        <authorList>
            <consortium name="The Broad Institute Genomics Platform"/>
            <consortium name="The Broad Institute Genome Sequencing Center for Infectious Disease"/>
            <person name="Wu L."/>
            <person name="Ma J."/>
        </authorList>
    </citation>
    <scope>NUCLEOTIDE SEQUENCE [LARGE SCALE GENOMIC DNA]</scope>
    <source>
        <strain evidence="10">JCM 17923</strain>
    </source>
</reference>
<evidence type="ECO:0000256" key="2">
    <source>
        <dbReference type="ARBA" id="ARBA00022448"/>
    </source>
</evidence>
<organism evidence="9 10">
    <name type="scientific">Hymenobacter saemangeumensis</name>
    <dbReference type="NCBI Taxonomy" id="1084522"/>
    <lineage>
        <taxon>Bacteria</taxon>
        <taxon>Pseudomonadati</taxon>
        <taxon>Bacteroidota</taxon>
        <taxon>Cytophagia</taxon>
        <taxon>Cytophagales</taxon>
        <taxon>Hymenobacteraceae</taxon>
        <taxon>Hymenobacter</taxon>
    </lineage>
</organism>
<name>A0ABP8IS97_9BACT</name>
<feature type="domain" description="ABC transmembrane type-1" evidence="8">
    <location>
        <begin position="128"/>
        <end position="342"/>
    </location>
</feature>
<dbReference type="RefSeq" id="WP_345238061.1">
    <property type="nucleotide sequence ID" value="NZ_BAABGZ010000079.1"/>
</dbReference>
<keyword evidence="2 7" id="KW-0813">Transport</keyword>
<evidence type="ECO:0000259" key="8">
    <source>
        <dbReference type="PROSITE" id="PS50928"/>
    </source>
</evidence>
<evidence type="ECO:0000256" key="7">
    <source>
        <dbReference type="RuleBase" id="RU363032"/>
    </source>
</evidence>
<feature type="transmembrane region" description="Helical" evidence="7">
    <location>
        <begin position="166"/>
        <end position="188"/>
    </location>
</feature>
<comment type="subcellular location">
    <subcellularLocation>
        <location evidence="1 7">Cell membrane</location>
        <topology evidence="1 7">Multi-pass membrane protein</topology>
    </subcellularLocation>
</comment>
<dbReference type="PROSITE" id="PS50928">
    <property type="entry name" value="ABC_TM1"/>
    <property type="match status" value="1"/>
</dbReference>
<evidence type="ECO:0000256" key="5">
    <source>
        <dbReference type="ARBA" id="ARBA00022989"/>
    </source>
</evidence>
<dbReference type="InterPro" id="IPR000515">
    <property type="entry name" value="MetI-like"/>
</dbReference>
<comment type="similarity">
    <text evidence="7">Belongs to the binding-protein-dependent transport system permease family.</text>
</comment>
<evidence type="ECO:0000313" key="10">
    <source>
        <dbReference type="Proteomes" id="UP001501153"/>
    </source>
</evidence>
<keyword evidence="10" id="KW-1185">Reference proteome</keyword>
<keyword evidence="3" id="KW-1003">Cell membrane</keyword>
<sequence>MSRWLLGRLAQTVAGIWLLASAVFLLSHLGPGAEQLALPDTADPATASPGLRPAARQQARYAYRQRLGLDLPLFYVSRPALPRAAPARWQWHGTHNQYHRWAGEVLRGRLGYSIRTGQPVSERIGQALAHTLPLTGAAIVLTTLGALLLARWLAAGRPAYSRVIQLLLTALQAPPLFVVAMALLLLFANPAWLDWFPVYESPVAGGTNPGLTGSGLARAVLPVASLVLTALPALTLQLEQAISQELRLPYVLTARAKGLSTALVVNRHALRNALLPLLTQFTGLLPALFAGAVVVEVIFAIPGMGRLLVTAATTRDYPVLVGALAITGASRLLALLLADVLYAQTDPRIRWQR</sequence>
<evidence type="ECO:0000256" key="4">
    <source>
        <dbReference type="ARBA" id="ARBA00022692"/>
    </source>
</evidence>
<feature type="transmembrane region" description="Helical" evidence="7">
    <location>
        <begin position="219"/>
        <end position="238"/>
    </location>
</feature>